<sequence>MSDSASPLRILLTNDDGIDAPGIAAMREELTAIGEVTVVAPAENQSGVGRARNEHAIRRDHPWGYALEGTPADCVAYGLRGLDADFDIVVSGINDGPNAGNYVVGRSGTVGAGIESAFLGTPALAISSYHARDFFCHPPEEYDFSRPARVARALTECVCGAGIFDDVDLLNVNAPIDVPNPRMRVTRPLADYDQQVDHHDDTALLPDGDREDNLGDDEVLVRLRDVSWPDTVGYQNPFPPNDEYRARYPVGSDRRAMVDGEVSVSPLAVHHGHTEDPKLTSVVESLSEQVE</sequence>
<comment type="subcellular location">
    <subcellularLocation>
        <location evidence="4">Cytoplasm</location>
    </subcellularLocation>
</comment>
<evidence type="ECO:0000313" key="8">
    <source>
        <dbReference type="Proteomes" id="UP000053157"/>
    </source>
</evidence>
<keyword evidence="4" id="KW-0963">Cytoplasm</keyword>
<dbReference type="OrthoDB" id="26873at2157"/>
<feature type="binding site" evidence="4">
    <location>
        <position position="94"/>
    </location>
    <ligand>
        <name>a divalent metal cation</name>
        <dbReference type="ChEBI" id="CHEBI:60240"/>
    </ligand>
</feature>
<dbReference type="Pfam" id="PF01975">
    <property type="entry name" value="SurE"/>
    <property type="match status" value="1"/>
</dbReference>
<comment type="caution">
    <text evidence="7">The sequence shown here is derived from an EMBL/GenBank/DDBJ whole genome shotgun (WGS) entry which is preliminary data.</text>
</comment>
<dbReference type="GO" id="GO:0046872">
    <property type="term" value="F:metal ion binding"/>
    <property type="evidence" value="ECO:0007669"/>
    <property type="project" value="UniProtKB-UniRule"/>
</dbReference>
<dbReference type="PANTHER" id="PTHR30457">
    <property type="entry name" value="5'-NUCLEOTIDASE SURE"/>
    <property type="match status" value="1"/>
</dbReference>
<keyword evidence="4" id="KW-0547">Nucleotide-binding</keyword>
<dbReference type="EMBL" id="LOPV01000218">
    <property type="protein sequence ID" value="KTG26685.1"/>
    <property type="molecule type" value="Genomic_DNA"/>
</dbReference>
<comment type="cofactor">
    <cofactor evidence="4">
        <name>a divalent metal cation</name>
        <dbReference type="ChEBI" id="CHEBI:60240"/>
    </cofactor>
    <text evidence="4">Binds 1 divalent metal cation per subunit.</text>
</comment>
<evidence type="ECO:0000256" key="2">
    <source>
        <dbReference type="ARBA" id="ARBA00022723"/>
    </source>
</evidence>
<accession>A0A0W1SKC3</accession>
<evidence type="ECO:0000259" key="6">
    <source>
        <dbReference type="Pfam" id="PF01975"/>
    </source>
</evidence>
<evidence type="ECO:0000313" key="7">
    <source>
        <dbReference type="EMBL" id="KTG26685.1"/>
    </source>
</evidence>
<dbReference type="RefSeq" id="WP_058572474.1">
    <property type="nucleotide sequence ID" value="NZ_LOPV01000218.1"/>
</dbReference>
<comment type="similarity">
    <text evidence="1 4">Belongs to the SurE nucleotidase family.</text>
</comment>
<organism evidence="7 8">
    <name type="scientific">Haloferax profundi</name>
    <dbReference type="NCBI Taxonomy" id="1544718"/>
    <lineage>
        <taxon>Archaea</taxon>
        <taxon>Methanobacteriati</taxon>
        <taxon>Methanobacteriota</taxon>
        <taxon>Stenosarchaea group</taxon>
        <taxon>Halobacteria</taxon>
        <taxon>Halobacteriales</taxon>
        <taxon>Haloferacaceae</taxon>
        <taxon>Haloferax</taxon>
    </lineage>
</organism>
<keyword evidence="3 4" id="KW-0378">Hydrolase</keyword>
<dbReference type="GO" id="GO:0000166">
    <property type="term" value="F:nucleotide binding"/>
    <property type="evidence" value="ECO:0007669"/>
    <property type="project" value="UniProtKB-KW"/>
</dbReference>
<feature type="binding site" evidence="4">
    <location>
        <position position="46"/>
    </location>
    <ligand>
        <name>a divalent metal cation</name>
        <dbReference type="ChEBI" id="CHEBI:60240"/>
    </ligand>
</feature>
<proteinExistence type="inferred from homology"/>
<comment type="function">
    <text evidence="4">Nucleotidase that shows phosphatase activity on nucleoside 5'-monophosphates.</text>
</comment>
<dbReference type="EC" id="3.1.3.5" evidence="4"/>
<dbReference type="PANTHER" id="PTHR30457:SF0">
    <property type="entry name" value="PHOSPHATASE, PUTATIVE (AFU_ORTHOLOGUE AFUA_4G01070)-RELATED"/>
    <property type="match status" value="1"/>
</dbReference>
<dbReference type="HAMAP" id="MF_00060">
    <property type="entry name" value="SurE"/>
    <property type="match status" value="1"/>
</dbReference>
<feature type="binding site" evidence="4">
    <location>
        <position position="16"/>
    </location>
    <ligand>
        <name>a divalent metal cation</name>
        <dbReference type="ChEBI" id="CHEBI:60240"/>
    </ligand>
</feature>
<evidence type="ECO:0000256" key="1">
    <source>
        <dbReference type="ARBA" id="ARBA00011062"/>
    </source>
</evidence>
<dbReference type="GO" id="GO:0005737">
    <property type="term" value="C:cytoplasm"/>
    <property type="evidence" value="ECO:0007669"/>
    <property type="project" value="UniProtKB-SubCell"/>
</dbReference>
<dbReference type="Gene3D" id="3.40.1210.10">
    <property type="entry name" value="Survival protein SurE-like phosphatase/nucleotidase"/>
    <property type="match status" value="1"/>
</dbReference>
<dbReference type="InterPro" id="IPR002828">
    <property type="entry name" value="SurE-like_Pase/nucleotidase"/>
</dbReference>
<dbReference type="GO" id="GO:0008253">
    <property type="term" value="F:5'-nucleotidase activity"/>
    <property type="evidence" value="ECO:0007669"/>
    <property type="project" value="UniProtKB-UniRule"/>
</dbReference>
<comment type="catalytic activity">
    <reaction evidence="4">
        <text>a ribonucleoside 5'-phosphate + H2O = a ribonucleoside + phosphate</text>
        <dbReference type="Rhea" id="RHEA:12484"/>
        <dbReference type="ChEBI" id="CHEBI:15377"/>
        <dbReference type="ChEBI" id="CHEBI:18254"/>
        <dbReference type="ChEBI" id="CHEBI:43474"/>
        <dbReference type="ChEBI" id="CHEBI:58043"/>
        <dbReference type="EC" id="3.1.3.5"/>
    </reaction>
</comment>
<feature type="binding site" evidence="4">
    <location>
        <position position="15"/>
    </location>
    <ligand>
        <name>a divalent metal cation</name>
        <dbReference type="ChEBI" id="CHEBI:60240"/>
    </ligand>
</feature>
<evidence type="ECO:0000256" key="3">
    <source>
        <dbReference type="ARBA" id="ARBA00022801"/>
    </source>
</evidence>
<name>A0A0W1SKC3_9EURY</name>
<feature type="region of interest" description="Disordered" evidence="5">
    <location>
        <begin position="267"/>
        <end position="291"/>
    </location>
</feature>
<gene>
    <name evidence="4" type="primary">surE</name>
    <name evidence="7" type="ORF">AUR66_15895</name>
</gene>
<feature type="domain" description="Survival protein SurE-like phosphatase/nucleotidase" evidence="6">
    <location>
        <begin position="10"/>
        <end position="188"/>
    </location>
</feature>
<dbReference type="InterPro" id="IPR030048">
    <property type="entry name" value="SurE"/>
</dbReference>
<keyword evidence="8" id="KW-1185">Reference proteome</keyword>
<dbReference type="Proteomes" id="UP000053157">
    <property type="component" value="Unassembled WGS sequence"/>
</dbReference>
<feature type="compositionally biased region" description="Polar residues" evidence="5">
    <location>
        <begin position="282"/>
        <end position="291"/>
    </location>
</feature>
<protein>
    <recommendedName>
        <fullName evidence="4">5'-nucleotidase SurE</fullName>
        <ecNumber evidence="4">3.1.3.5</ecNumber>
    </recommendedName>
    <alternativeName>
        <fullName evidence="4">Nucleoside 5'-monophosphate phosphohydrolase</fullName>
    </alternativeName>
</protein>
<dbReference type="AlphaFoldDB" id="A0A0W1SKC3"/>
<evidence type="ECO:0000256" key="4">
    <source>
        <dbReference type="HAMAP-Rule" id="MF_00060"/>
    </source>
</evidence>
<dbReference type="InterPro" id="IPR036523">
    <property type="entry name" value="SurE-like_sf"/>
</dbReference>
<dbReference type="NCBIfam" id="TIGR00087">
    <property type="entry name" value="surE"/>
    <property type="match status" value="1"/>
</dbReference>
<keyword evidence="2 4" id="KW-0479">Metal-binding</keyword>
<evidence type="ECO:0000256" key="5">
    <source>
        <dbReference type="SAM" id="MobiDB-lite"/>
    </source>
</evidence>
<dbReference type="SUPFAM" id="SSF64167">
    <property type="entry name" value="SurE-like"/>
    <property type="match status" value="1"/>
</dbReference>
<reference evidence="7 8" key="1">
    <citation type="submission" date="2015-12" db="EMBL/GenBank/DDBJ databases">
        <title>Haloferax profundi sp. nov. isolated from the Discovery deep brine-seawater interface in the Red Sea.</title>
        <authorList>
            <person name="Zhang G."/>
            <person name="Stingl U."/>
            <person name="Rashid M."/>
        </authorList>
    </citation>
    <scope>NUCLEOTIDE SEQUENCE [LARGE SCALE GENOMIC DNA]</scope>
    <source>
        <strain evidence="7 8">SB29</strain>
    </source>
</reference>